<dbReference type="AlphaFoldDB" id="A0AAD5WW28"/>
<sequence>MPLRTTGKWAAADSATSPKLNSNGIPSFDSLPWRDGDPPHSAWGLYGSDDEQGTVNRLTDERVKDAAKNEIQTGERVSLNLRIDAQGGGSSFFHRKPFHQNIFRVGDFYVNDEEWTFNSQVSSQWDGPRHFGYQKDQKFYNGVTMEDIHGTNEKGEKSCALGISTWSEKGIVGRGILVDYHSWRLKQTDPAYKSFDPFSSWAIPLGDIKKCLQDQSTEVKFGDILLIRSGFQATFATKSPEQLASLHGDAPNHPLVGVEQSEDMLRWIWDNFSAVAGDQPTFEVWPTQKEWLLHEVLLGGWACPLGEWFDLEALGRKCQEKKRWSFFLASEPCNVPGGVAR</sequence>
<gene>
    <name evidence="3" type="ORF">MKZ38_007036</name>
</gene>
<evidence type="ECO:0000256" key="1">
    <source>
        <dbReference type="ARBA" id="ARBA00007865"/>
    </source>
</evidence>
<comment type="similarity">
    <text evidence="1">Belongs to the Cyclase 1 superfamily.</text>
</comment>
<dbReference type="GO" id="GO:0004061">
    <property type="term" value="F:arylformamidase activity"/>
    <property type="evidence" value="ECO:0007669"/>
    <property type="project" value="InterPro"/>
</dbReference>
<organism evidence="3 4">
    <name type="scientific">Zalerion maritima</name>
    <dbReference type="NCBI Taxonomy" id="339359"/>
    <lineage>
        <taxon>Eukaryota</taxon>
        <taxon>Fungi</taxon>
        <taxon>Dikarya</taxon>
        <taxon>Ascomycota</taxon>
        <taxon>Pezizomycotina</taxon>
        <taxon>Sordariomycetes</taxon>
        <taxon>Lulworthiomycetidae</taxon>
        <taxon>Lulworthiales</taxon>
        <taxon>Lulworthiaceae</taxon>
        <taxon>Zalerion</taxon>
    </lineage>
</organism>
<feature type="region of interest" description="Disordered" evidence="2">
    <location>
        <begin position="1"/>
        <end position="35"/>
    </location>
</feature>
<dbReference type="PANTHER" id="PTHR34861:SF11">
    <property type="entry name" value="CYCLASE"/>
    <property type="match status" value="1"/>
</dbReference>
<evidence type="ECO:0000256" key="2">
    <source>
        <dbReference type="SAM" id="MobiDB-lite"/>
    </source>
</evidence>
<dbReference type="PANTHER" id="PTHR34861">
    <property type="match status" value="1"/>
</dbReference>
<reference evidence="3" key="1">
    <citation type="submission" date="2022-07" db="EMBL/GenBank/DDBJ databases">
        <title>Draft genome sequence of Zalerion maritima ATCC 34329, a (micro)plastics degrading marine fungus.</title>
        <authorList>
            <person name="Paco A."/>
            <person name="Goncalves M.F.M."/>
            <person name="Rocha-Santos T.A.P."/>
            <person name="Alves A."/>
        </authorList>
    </citation>
    <scope>NUCLEOTIDE SEQUENCE</scope>
    <source>
        <strain evidence="3">ATCC 34329</strain>
    </source>
</reference>
<accession>A0AAD5WW28</accession>
<dbReference type="GO" id="GO:0019441">
    <property type="term" value="P:L-tryptophan catabolic process to kynurenine"/>
    <property type="evidence" value="ECO:0007669"/>
    <property type="project" value="InterPro"/>
</dbReference>
<dbReference type="InterPro" id="IPR037175">
    <property type="entry name" value="KFase_sf"/>
</dbReference>
<dbReference type="Pfam" id="PF04199">
    <property type="entry name" value="Cyclase"/>
    <property type="match status" value="1"/>
</dbReference>
<dbReference type="Gene3D" id="3.50.30.50">
    <property type="entry name" value="Putative cyclase"/>
    <property type="match status" value="1"/>
</dbReference>
<dbReference type="SUPFAM" id="SSF102198">
    <property type="entry name" value="Putative cyclase"/>
    <property type="match status" value="1"/>
</dbReference>
<proteinExistence type="inferred from homology"/>
<dbReference type="EMBL" id="JAKWBI020000043">
    <property type="protein sequence ID" value="KAJ2904844.1"/>
    <property type="molecule type" value="Genomic_DNA"/>
</dbReference>
<keyword evidence="4" id="KW-1185">Reference proteome</keyword>
<evidence type="ECO:0000313" key="4">
    <source>
        <dbReference type="Proteomes" id="UP001201980"/>
    </source>
</evidence>
<name>A0AAD5WW28_9PEZI</name>
<dbReference type="InterPro" id="IPR007325">
    <property type="entry name" value="KFase/CYL"/>
</dbReference>
<evidence type="ECO:0000313" key="3">
    <source>
        <dbReference type="EMBL" id="KAJ2904844.1"/>
    </source>
</evidence>
<dbReference type="Proteomes" id="UP001201980">
    <property type="component" value="Unassembled WGS sequence"/>
</dbReference>
<comment type="caution">
    <text evidence="3">The sequence shown here is derived from an EMBL/GenBank/DDBJ whole genome shotgun (WGS) entry which is preliminary data.</text>
</comment>
<feature type="compositionally biased region" description="Polar residues" evidence="2">
    <location>
        <begin position="14"/>
        <end position="25"/>
    </location>
</feature>
<protein>
    <submittedName>
        <fullName evidence="3">Uncharacterized protein</fullName>
    </submittedName>
</protein>